<evidence type="ECO:0000313" key="1">
    <source>
        <dbReference type="EMBL" id="CAE0316822.1"/>
    </source>
</evidence>
<dbReference type="EMBL" id="HBIF01000101">
    <property type="protein sequence ID" value="CAE0316822.1"/>
    <property type="molecule type" value="Transcribed_RNA"/>
</dbReference>
<organism evidence="1">
    <name type="scientific">Fabrea salina</name>
    <dbReference type="NCBI Taxonomy" id="342563"/>
    <lineage>
        <taxon>Eukaryota</taxon>
        <taxon>Sar</taxon>
        <taxon>Alveolata</taxon>
        <taxon>Ciliophora</taxon>
        <taxon>Postciliodesmatophora</taxon>
        <taxon>Heterotrichea</taxon>
        <taxon>Heterotrichida</taxon>
        <taxon>Fabreidae</taxon>
        <taxon>Fabrea</taxon>
    </lineage>
</organism>
<proteinExistence type="predicted"/>
<dbReference type="AlphaFoldDB" id="A0A7S3I8M2"/>
<sequence length="248" mass="28144">MLAQNPFDSFSQKNFDEKYLEIKTPVSEIFKKAFEYTILEQLQISSAFKIKHLLLDIKYHHFKLRAVETLFSKLEDDYLTNEENSLNADIESELNQTNFSDTLKSKIKEGIQKKKAPFVEKLKENLKSAQWGIVKSYVFTFSGSLALGPVFYGSKLAALGIEEGVYIDKLDNETDAFLGASITYSDVEALKNTSCELQTQLEKLGNELTSLVEAIEKSRGLAVIFSIDNQSRELFDPIDLESILSMHQ</sequence>
<name>A0A7S3I8M2_9CILI</name>
<accession>A0A7S3I8M2</accession>
<reference evidence="1" key="1">
    <citation type="submission" date="2021-01" db="EMBL/GenBank/DDBJ databases">
        <authorList>
            <person name="Corre E."/>
            <person name="Pelletier E."/>
            <person name="Niang G."/>
            <person name="Scheremetjew M."/>
            <person name="Finn R."/>
            <person name="Kale V."/>
            <person name="Holt S."/>
            <person name="Cochrane G."/>
            <person name="Meng A."/>
            <person name="Brown T."/>
            <person name="Cohen L."/>
        </authorList>
    </citation>
    <scope>NUCLEOTIDE SEQUENCE</scope>
</reference>
<gene>
    <name evidence="1" type="ORF">FSAL1345_LOCUS91</name>
</gene>
<protein>
    <submittedName>
        <fullName evidence="1">Uncharacterized protein</fullName>
    </submittedName>
</protein>